<dbReference type="Proteomes" id="UP000638648">
    <property type="component" value="Unassembled WGS sequence"/>
</dbReference>
<keyword evidence="2" id="KW-1185">Reference proteome</keyword>
<evidence type="ECO:0000313" key="2">
    <source>
        <dbReference type="Proteomes" id="UP000638648"/>
    </source>
</evidence>
<dbReference type="RefSeq" id="WP_238361664.1">
    <property type="nucleotide sequence ID" value="NZ_BAABJL010000142.1"/>
</dbReference>
<comment type="caution">
    <text evidence="1">The sequence shown here is derived from an EMBL/GenBank/DDBJ whole genome shotgun (WGS) entry which is preliminary data.</text>
</comment>
<sequence>MERVEGCAVRLVDPERVADVRTRMPAENDVVDTADVFGLLADPGRPAGGTARR</sequence>
<organism evidence="1 2">
    <name type="scientific">Actinopolymorpha pittospori</name>
    <dbReference type="NCBI Taxonomy" id="648752"/>
    <lineage>
        <taxon>Bacteria</taxon>
        <taxon>Bacillati</taxon>
        <taxon>Actinomycetota</taxon>
        <taxon>Actinomycetes</taxon>
        <taxon>Propionibacteriales</taxon>
        <taxon>Actinopolymorphaceae</taxon>
        <taxon>Actinopolymorpha</taxon>
    </lineage>
</organism>
<evidence type="ECO:0000313" key="1">
    <source>
        <dbReference type="EMBL" id="MBE1609210.1"/>
    </source>
</evidence>
<gene>
    <name evidence="1" type="ORF">HEB94_006058</name>
</gene>
<reference evidence="1" key="1">
    <citation type="submission" date="2020-10" db="EMBL/GenBank/DDBJ databases">
        <title>Sequencing the genomes of 1000 actinobacteria strains.</title>
        <authorList>
            <person name="Klenk H.-P."/>
        </authorList>
    </citation>
    <scope>NUCLEOTIDE SEQUENCE</scope>
    <source>
        <strain evidence="1">DSM 45354</strain>
    </source>
</reference>
<proteinExistence type="predicted"/>
<dbReference type="EMBL" id="JADBEM010000001">
    <property type="protein sequence ID" value="MBE1609210.1"/>
    <property type="molecule type" value="Genomic_DNA"/>
</dbReference>
<accession>A0A927REI0</accession>
<dbReference type="AlphaFoldDB" id="A0A927REI0"/>
<protein>
    <submittedName>
        <fullName evidence="1">Uncharacterized protein</fullName>
    </submittedName>
</protein>
<name>A0A927REI0_9ACTN</name>